<evidence type="ECO:0000256" key="6">
    <source>
        <dbReference type="ARBA" id="ARBA00023306"/>
    </source>
</evidence>
<dbReference type="GO" id="GO:0005829">
    <property type="term" value="C:cytosol"/>
    <property type="evidence" value="ECO:0007669"/>
    <property type="project" value="TreeGrafter"/>
</dbReference>
<dbReference type="GO" id="GO:0000917">
    <property type="term" value="P:division septum assembly"/>
    <property type="evidence" value="ECO:0007669"/>
    <property type="project" value="UniProtKB-KW"/>
</dbReference>
<dbReference type="Proteomes" id="UP000306420">
    <property type="component" value="Unassembled WGS sequence"/>
</dbReference>
<evidence type="ECO:0000256" key="1">
    <source>
        <dbReference type="ARBA" id="ARBA00004496"/>
    </source>
</evidence>
<organism evidence="11 12">
    <name type="scientific">Ruoffia tabacinasalis</name>
    <dbReference type="NCBI Taxonomy" id="87458"/>
    <lineage>
        <taxon>Bacteria</taxon>
        <taxon>Bacillati</taxon>
        <taxon>Bacillota</taxon>
        <taxon>Bacilli</taxon>
        <taxon>Lactobacillales</taxon>
        <taxon>Aerococcaceae</taxon>
        <taxon>Ruoffia</taxon>
    </lineage>
</organism>
<evidence type="ECO:0000256" key="3">
    <source>
        <dbReference type="ARBA" id="ARBA00022490"/>
    </source>
</evidence>
<comment type="subcellular location">
    <subcellularLocation>
        <location evidence="1">Cytoplasm</location>
    </subcellularLocation>
</comment>
<dbReference type="GO" id="GO:0032153">
    <property type="term" value="C:cell division site"/>
    <property type="evidence" value="ECO:0007669"/>
    <property type="project" value="TreeGrafter"/>
</dbReference>
<dbReference type="Gene3D" id="6.10.250.790">
    <property type="match status" value="1"/>
</dbReference>
<feature type="compositionally biased region" description="Basic and acidic residues" evidence="10">
    <location>
        <begin position="98"/>
        <end position="113"/>
    </location>
</feature>
<sequence>MMERNLRFKAKIAGKEYTIVGQKSALHLNSVVDIVNNQLQQLTEMTPELNNEDRSILMSVNAISDQLMKEQQILELEEEIEQLKTQIESKQSTRPNYSRRDQSNSHQVPYERE</sequence>
<proteinExistence type="predicted"/>
<dbReference type="AlphaFoldDB" id="A0A5R9EFQ8"/>
<name>A0A5R9EFQ8_9LACT</name>
<dbReference type="PANTHER" id="PTHR34981:SF1">
    <property type="entry name" value="CELL DIVISION PROTEIN ZAPA"/>
    <property type="match status" value="1"/>
</dbReference>
<evidence type="ECO:0000256" key="5">
    <source>
        <dbReference type="ARBA" id="ARBA00023210"/>
    </source>
</evidence>
<dbReference type="GO" id="GO:0000921">
    <property type="term" value="P:septin ring assembly"/>
    <property type="evidence" value="ECO:0007669"/>
    <property type="project" value="TreeGrafter"/>
</dbReference>
<feature type="region of interest" description="Disordered" evidence="10">
    <location>
        <begin position="86"/>
        <end position="113"/>
    </location>
</feature>
<dbReference type="SUPFAM" id="SSF102829">
    <property type="entry name" value="Cell division protein ZapA-like"/>
    <property type="match status" value="1"/>
</dbReference>
<dbReference type="OrthoDB" id="2139724at2"/>
<reference evidence="11 12" key="1">
    <citation type="submission" date="2019-05" db="EMBL/GenBank/DDBJ databases">
        <title>The metagenome of a microbial culture collection derived from dairy environment covers the genomic content of the human microbiome.</title>
        <authorList>
            <person name="Roder T."/>
            <person name="Wuthrich D."/>
            <person name="Sattari Z."/>
            <person name="Von Ah U."/>
            <person name="Bar C."/>
            <person name="Ronchi F."/>
            <person name="Macpherson A.J."/>
            <person name="Ganal-Vonarburg S.C."/>
            <person name="Bruggmann R."/>
            <person name="Vergeres G."/>
        </authorList>
    </citation>
    <scope>NUCLEOTIDE SEQUENCE [LARGE SCALE GENOMIC DNA]</scope>
    <source>
        <strain evidence="11 12">FAM 24227</strain>
    </source>
</reference>
<dbReference type="GO" id="GO:0030428">
    <property type="term" value="C:cell septum"/>
    <property type="evidence" value="ECO:0007669"/>
    <property type="project" value="TreeGrafter"/>
</dbReference>
<dbReference type="InterPro" id="IPR007838">
    <property type="entry name" value="Cell_div_ZapA-like"/>
</dbReference>
<dbReference type="GO" id="GO:0043093">
    <property type="term" value="P:FtsZ-dependent cytokinesis"/>
    <property type="evidence" value="ECO:0007669"/>
    <property type="project" value="TreeGrafter"/>
</dbReference>
<keyword evidence="3" id="KW-0963">Cytoplasm</keyword>
<comment type="subunit">
    <text evidence="8">Homodimer. Interacts with FtsZ.</text>
</comment>
<dbReference type="EMBL" id="VBSP01000006">
    <property type="protein sequence ID" value="TLQ48923.1"/>
    <property type="molecule type" value="Genomic_DNA"/>
</dbReference>
<comment type="function">
    <text evidence="7">Activator of cell division through the inhibition of FtsZ GTPase activity, therefore promoting FtsZ assembly into bundles of protofilaments necessary for the formation of the division Z ring. It is recruited early at mid-cell but it is not essential for cell division.</text>
</comment>
<gene>
    <name evidence="11" type="primary">zapA</name>
    <name evidence="11" type="ORF">FEZ33_03280</name>
</gene>
<comment type="caution">
    <text evidence="11">The sequence shown here is derived from an EMBL/GenBank/DDBJ whole genome shotgun (WGS) entry which is preliminary data.</text>
</comment>
<evidence type="ECO:0000256" key="10">
    <source>
        <dbReference type="SAM" id="MobiDB-lite"/>
    </source>
</evidence>
<dbReference type="InterPro" id="IPR036192">
    <property type="entry name" value="Cell_div_ZapA-like_sf"/>
</dbReference>
<evidence type="ECO:0000256" key="9">
    <source>
        <dbReference type="ARBA" id="ARBA00033158"/>
    </source>
</evidence>
<keyword evidence="6" id="KW-0131">Cell cycle</keyword>
<evidence type="ECO:0000256" key="2">
    <source>
        <dbReference type="ARBA" id="ARBA00015195"/>
    </source>
</evidence>
<protein>
    <recommendedName>
        <fullName evidence="2">Cell division protein ZapA</fullName>
    </recommendedName>
    <alternativeName>
        <fullName evidence="9">Z ring-associated protein ZapA</fullName>
    </alternativeName>
</protein>
<evidence type="ECO:0000256" key="7">
    <source>
        <dbReference type="ARBA" id="ARBA00024910"/>
    </source>
</evidence>
<dbReference type="Pfam" id="PF05164">
    <property type="entry name" value="ZapA"/>
    <property type="match status" value="1"/>
</dbReference>
<evidence type="ECO:0000313" key="11">
    <source>
        <dbReference type="EMBL" id="TLQ48923.1"/>
    </source>
</evidence>
<accession>A0A5R9EFQ8</accession>
<evidence type="ECO:0000256" key="8">
    <source>
        <dbReference type="ARBA" id="ARBA00026068"/>
    </source>
</evidence>
<dbReference type="InterPro" id="IPR053712">
    <property type="entry name" value="Bac_CellDiv_Activator"/>
</dbReference>
<keyword evidence="5" id="KW-0717">Septation</keyword>
<evidence type="ECO:0000313" key="12">
    <source>
        <dbReference type="Proteomes" id="UP000306420"/>
    </source>
</evidence>
<keyword evidence="4 11" id="KW-0132">Cell division</keyword>
<dbReference type="PANTHER" id="PTHR34981">
    <property type="entry name" value="CELL DIVISION PROTEIN ZAPA"/>
    <property type="match status" value="1"/>
</dbReference>
<evidence type="ECO:0000256" key="4">
    <source>
        <dbReference type="ARBA" id="ARBA00022618"/>
    </source>
</evidence>